<protein>
    <submittedName>
        <fullName evidence="10">Gastric triacylglycerol lipase</fullName>
    </submittedName>
</protein>
<dbReference type="GO" id="GO:0043202">
    <property type="term" value="C:lysosomal lumen"/>
    <property type="evidence" value="ECO:0007669"/>
    <property type="project" value="UniProtKB-SubCell"/>
</dbReference>
<dbReference type="Gene3D" id="3.40.50.1820">
    <property type="entry name" value="alpha/beta hydrolase"/>
    <property type="match status" value="1"/>
</dbReference>
<name>F1L6S4_ASCSU</name>
<keyword evidence="7" id="KW-0325">Glycoprotein</keyword>
<dbReference type="SUPFAM" id="SSF53474">
    <property type="entry name" value="alpha/beta-Hydrolases"/>
    <property type="match status" value="1"/>
</dbReference>
<dbReference type="PANTHER" id="PTHR11005">
    <property type="entry name" value="LYSOSOMAL ACID LIPASE-RELATED"/>
    <property type="match status" value="1"/>
</dbReference>
<evidence type="ECO:0000256" key="2">
    <source>
        <dbReference type="ARBA" id="ARBA00010701"/>
    </source>
</evidence>
<dbReference type="Pfam" id="PF04083">
    <property type="entry name" value="Abhydro_lipase"/>
    <property type="match status" value="1"/>
</dbReference>
<evidence type="ECO:0000259" key="9">
    <source>
        <dbReference type="Pfam" id="PF04083"/>
    </source>
</evidence>
<dbReference type="EMBL" id="JI172587">
    <property type="protein sequence ID" value="ADY45828.1"/>
    <property type="molecule type" value="mRNA"/>
</dbReference>
<keyword evidence="4" id="KW-0378">Hydrolase</keyword>
<dbReference type="InterPro" id="IPR029058">
    <property type="entry name" value="AB_hydrolase_fold"/>
</dbReference>
<sequence length="469" mass="53332">MHFEDIPILSDEWSVNSCCSTSSVADKGRQIFSAYYVHIALIERHHYSSLLSQKSRPKHLISRMSIIASLLVITTILSRFSDAISVDLPEATMTTSQIIRHHGYPAEIHHITTEDGYILEMHRIPFSRQENGRQRDEQKPVVFLQHGFIGSSAVWVTNLVNQSAGFLFADAGFDVWMGNARGNTYSVGHVKYSRSKKEYWAFTWDDISEYDLPAMIDYALNVTNERQLYYVGYSEGTLTMFAKLASDQSFASKIRKFFALGPIGTVAHIKGLIRSAAKSFMRPLTVLARFSAEFMANDSLFRKMSKATCSLSQIVEHCENLMFQMTGPATSQMNQTRMSVYLTHMPGGTSTANLVHWAQMVNSRNVQKYDFGSKSANKRHYGSEKPPVFNLTLVNAPVYLYWSDADWLADKRDVEEGLLAVIPKKYIVENNQLQNFNHFDFIWGIHAAEKIYIPIINTIKDDQEIIVLQ</sequence>
<feature type="domain" description="Partial AB-hydrolase lipase" evidence="9">
    <location>
        <begin position="95"/>
        <end position="159"/>
    </location>
</feature>
<proteinExistence type="evidence at transcript level"/>
<reference evidence="10" key="1">
    <citation type="journal article" date="2011" name="Genome Res.">
        <title>Deep small RNA sequencing from the nematode Ascaris reveals conservation, functional diversification, and novel developmental profiles.</title>
        <authorList>
            <person name="Wang J."/>
            <person name="Czech B."/>
            <person name="Crunk A."/>
            <person name="Wallace A."/>
            <person name="Mitreva M."/>
            <person name="Hannon G.J."/>
            <person name="Davis R.E."/>
        </authorList>
    </citation>
    <scope>NUCLEOTIDE SEQUENCE</scope>
</reference>
<evidence type="ECO:0000256" key="3">
    <source>
        <dbReference type="ARBA" id="ARBA00022729"/>
    </source>
</evidence>
<evidence type="ECO:0000256" key="7">
    <source>
        <dbReference type="ARBA" id="ARBA00023180"/>
    </source>
</evidence>
<dbReference type="ESTHER" id="ascsu-f1l6s4">
    <property type="family name" value="Acidic_Lipase"/>
</dbReference>
<dbReference type="FunFam" id="3.40.50.1820:FF:000021">
    <property type="entry name" value="Lipase"/>
    <property type="match status" value="1"/>
</dbReference>
<comment type="subcellular location">
    <subcellularLocation>
        <location evidence="1">Lysosome lumen</location>
    </subcellularLocation>
</comment>
<keyword evidence="3" id="KW-0732">Signal</keyword>
<evidence type="ECO:0000256" key="4">
    <source>
        <dbReference type="ARBA" id="ARBA00022801"/>
    </source>
</evidence>
<accession>F1L6S4</accession>
<evidence type="ECO:0000256" key="8">
    <source>
        <dbReference type="ARBA" id="ARBA00023228"/>
    </source>
</evidence>
<evidence type="ECO:0000313" key="10">
    <source>
        <dbReference type="EMBL" id="ADY45828.1"/>
    </source>
</evidence>
<evidence type="ECO:0000256" key="5">
    <source>
        <dbReference type="ARBA" id="ARBA00022963"/>
    </source>
</evidence>
<keyword evidence="5" id="KW-0442">Lipid degradation</keyword>
<keyword evidence="8" id="KW-0458">Lysosome</keyword>
<evidence type="ECO:0000256" key="1">
    <source>
        <dbReference type="ARBA" id="ARBA00004227"/>
    </source>
</evidence>
<evidence type="ECO:0000256" key="6">
    <source>
        <dbReference type="ARBA" id="ARBA00023098"/>
    </source>
</evidence>
<comment type="similarity">
    <text evidence="2">Belongs to the AB hydrolase superfamily. Lipase family.</text>
</comment>
<dbReference type="AlphaFoldDB" id="F1L6S4"/>
<dbReference type="GO" id="GO:0016787">
    <property type="term" value="F:hydrolase activity"/>
    <property type="evidence" value="ECO:0007669"/>
    <property type="project" value="UniProtKB-KW"/>
</dbReference>
<dbReference type="GO" id="GO:0016042">
    <property type="term" value="P:lipid catabolic process"/>
    <property type="evidence" value="ECO:0007669"/>
    <property type="project" value="UniProtKB-KW"/>
</dbReference>
<organism evidence="10">
    <name type="scientific">Ascaris suum</name>
    <name type="common">Pig roundworm</name>
    <name type="synonym">Ascaris lumbricoides</name>
    <dbReference type="NCBI Taxonomy" id="6253"/>
    <lineage>
        <taxon>Eukaryota</taxon>
        <taxon>Metazoa</taxon>
        <taxon>Ecdysozoa</taxon>
        <taxon>Nematoda</taxon>
        <taxon>Chromadorea</taxon>
        <taxon>Rhabditida</taxon>
        <taxon>Spirurina</taxon>
        <taxon>Ascaridomorpha</taxon>
        <taxon>Ascaridoidea</taxon>
        <taxon>Ascarididae</taxon>
        <taxon>Ascaris</taxon>
    </lineage>
</organism>
<keyword evidence="6" id="KW-0443">Lipid metabolism</keyword>
<dbReference type="InterPro" id="IPR006693">
    <property type="entry name" value="AB_hydrolase_lipase"/>
</dbReference>